<feature type="region of interest" description="Disordered" evidence="9">
    <location>
        <begin position="1454"/>
        <end position="1473"/>
    </location>
</feature>
<evidence type="ECO:0000313" key="14">
    <source>
        <dbReference type="Proteomes" id="UP000654075"/>
    </source>
</evidence>
<evidence type="ECO:0000259" key="11">
    <source>
        <dbReference type="Pfam" id="PF00137"/>
    </source>
</evidence>
<gene>
    <name evidence="13" type="ORF">PGLA1383_LOCUS2998</name>
</gene>
<evidence type="ECO:0000259" key="12">
    <source>
        <dbReference type="Pfam" id="PF03372"/>
    </source>
</evidence>
<feature type="region of interest" description="Disordered" evidence="9">
    <location>
        <begin position="947"/>
        <end position="969"/>
    </location>
</feature>
<evidence type="ECO:0000256" key="9">
    <source>
        <dbReference type="SAM" id="MobiDB-lite"/>
    </source>
</evidence>
<evidence type="ECO:0000313" key="13">
    <source>
        <dbReference type="EMBL" id="CAE8584053.1"/>
    </source>
</evidence>
<feature type="region of interest" description="Disordered" evidence="9">
    <location>
        <begin position="842"/>
        <end position="866"/>
    </location>
</feature>
<dbReference type="InterPro" id="IPR036691">
    <property type="entry name" value="Endo/exonu/phosph_ase_sf"/>
</dbReference>
<feature type="domain" description="Endonuclease/exonuclease/phosphatase" evidence="12">
    <location>
        <begin position="1213"/>
        <end position="1393"/>
    </location>
</feature>
<dbReference type="SUPFAM" id="SSF56219">
    <property type="entry name" value="DNase I-like"/>
    <property type="match status" value="1"/>
</dbReference>
<protein>
    <recommendedName>
        <fullName evidence="15">H(+)-exporting diphosphatase</fullName>
    </recommendedName>
</protein>
<evidence type="ECO:0000256" key="3">
    <source>
        <dbReference type="ARBA" id="ARBA00022448"/>
    </source>
</evidence>
<dbReference type="Proteomes" id="UP000654075">
    <property type="component" value="Unassembled WGS sequence"/>
</dbReference>
<keyword evidence="6 10" id="KW-1133">Transmembrane helix</keyword>
<feature type="transmembrane region" description="Helical" evidence="10">
    <location>
        <begin position="64"/>
        <end position="88"/>
    </location>
</feature>
<reference evidence="13" key="1">
    <citation type="submission" date="2021-02" db="EMBL/GenBank/DDBJ databases">
        <authorList>
            <person name="Dougan E. K."/>
            <person name="Rhodes N."/>
            <person name="Thang M."/>
            <person name="Chan C."/>
        </authorList>
    </citation>
    <scope>NUCLEOTIDE SEQUENCE</scope>
</reference>
<dbReference type="PRINTS" id="PR00122">
    <property type="entry name" value="VACATPASE"/>
</dbReference>
<dbReference type="Pfam" id="PF00137">
    <property type="entry name" value="ATP-synt_C"/>
    <property type="match status" value="1"/>
</dbReference>
<dbReference type="PANTHER" id="PTHR10263">
    <property type="entry name" value="V-TYPE PROTON ATPASE PROTEOLIPID SUBUNIT"/>
    <property type="match status" value="1"/>
</dbReference>
<evidence type="ECO:0000256" key="1">
    <source>
        <dbReference type="ARBA" id="ARBA00004141"/>
    </source>
</evidence>
<keyword evidence="5" id="KW-0375">Hydrogen ion transport</keyword>
<dbReference type="CDD" id="cd18175">
    <property type="entry name" value="ATP-synt_Vo_c_ATP6C_rpt1"/>
    <property type="match status" value="1"/>
</dbReference>
<dbReference type="GO" id="GO:0046961">
    <property type="term" value="F:proton-transporting ATPase activity, rotational mechanism"/>
    <property type="evidence" value="ECO:0007669"/>
    <property type="project" value="InterPro"/>
</dbReference>
<dbReference type="InterPro" id="IPR002379">
    <property type="entry name" value="ATPase_proteolipid_c-like_dom"/>
</dbReference>
<feature type="region of interest" description="Disordered" evidence="9">
    <location>
        <begin position="636"/>
        <end position="719"/>
    </location>
</feature>
<dbReference type="InterPro" id="IPR000245">
    <property type="entry name" value="ATPase_proteolipid_csu"/>
</dbReference>
<dbReference type="NCBIfam" id="TIGR01100">
    <property type="entry name" value="V_ATP_synt_C"/>
    <property type="match status" value="1"/>
</dbReference>
<dbReference type="InterPro" id="IPR035921">
    <property type="entry name" value="F/V-ATP_Csub_sf"/>
</dbReference>
<comment type="subcellular location">
    <subcellularLocation>
        <location evidence="1">Membrane</location>
        <topology evidence="1">Multi-pass membrane protein</topology>
    </subcellularLocation>
</comment>
<dbReference type="Gene3D" id="3.60.10.10">
    <property type="entry name" value="Endonuclease/exonuclease/phosphatase"/>
    <property type="match status" value="1"/>
</dbReference>
<evidence type="ECO:0000256" key="2">
    <source>
        <dbReference type="ARBA" id="ARBA00007296"/>
    </source>
</evidence>
<comment type="caution">
    <text evidence="13">The sequence shown here is derived from an EMBL/GenBank/DDBJ whole genome shotgun (WGS) entry which is preliminary data.</text>
</comment>
<dbReference type="InterPro" id="IPR005135">
    <property type="entry name" value="Endo/exonuclease/phosphatase"/>
</dbReference>
<keyword evidence="7" id="KW-0406">Ion transport</keyword>
<accession>A0A813D921</accession>
<evidence type="ECO:0000256" key="10">
    <source>
        <dbReference type="SAM" id="Phobius"/>
    </source>
</evidence>
<keyword evidence="14" id="KW-1185">Reference proteome</keyword>
<feature type="domain" description="V-ATPase proteolipid subunit C-like" evidence="11">
    <location>
        <begin position="25"/>
        <end position="84"/>
    </location>
</feature>
<feature type="compositionally biased region" description="Low complexity" evidence="9">
    <location>
        <begin position="700"/>
        <end position="712"/>
    </location>
</feature>
<dbReference type="EMBL" id="CAJNNV010000995">
    <property type="protein sequence ID" value="CAE8584053.1"/>
    <property type="molecule type" value="Genomic_DNA"/>
</dbReference>
<evidence type="ECO:0000256" key="5">
    <source>
        <dbReference type="ARBA" id="ARBA00022781"/>
    </source>
</evidence>
<proteinExistence type="inferred from homology"/>
<evidence type="ECO:0008006" key="15">
    <source>
        <dbReference type="Google" id="ProtNLM"/>
    </source>
</evidence>
<name>A0A813D921_POLGL</name>
<evidence type="ECO:0000256" key="7">
    <source>
        <dbReference type="ARBA" id="ARBA00023065"/>
    </source>
</evidence>
<evidence type="ECO:0000256" key="6">
    <source>
        <dbReference type="ARBA" id="ARBA00022989"/>
    </source>
</evidence>
<keyword evidence="4 10" id="KW-0812">Transmembrane</keyword>
<dbReference type="Pfam" id="PF03372">
    <property type="entry name" value="Exo_endo_phos"/>
    <property type="match status" value="1"/>
</dbReference>
<evidence type="ECO:0000256" key="8">
    <source>
        <dbReference type="ARBA" id="ARBA00023136"/>
    </source>
</evidence>
<feature type="transmembrane region" description="Helical" evidence="10">
    <location>
        <begin position="20"/>
        <end position="43"/>
    </location>
</feature>
<organism evidence="13 14">
    <name type="scientific">Polarella glacialis</name>
    <name type="common">Dinoflagellate</name>
    <dbReference type="NCBI Taxonomy" id="89957"/>
    <lineage>
        <taxon>Eukaryota</taxon>
        <taxon>Sar</taxon>
        <taxon>Alveolata</taxon>
        <taxon>Dinophyceae</taxon>
        <taxon>Suessiales</taxon>
        <taxon>Suessiaceae</taxon>
        <taxon>Polarella</taxon>
    </lineage>
</organism>
<dbReference type="GO" id="GO:0033179">
    <property type="term" value="C:proton-transporting V-type ATPase, V0 domain"/>
    <property type="evidence" value="ECO:0007669"/>
    <property type="project" value="InterPro"/>
</dbReference>
<comment type="similarity">
    <text evidence="2">Belongs to the V-ATPase proteolipid subunit family.</text>
</comment>
<dbReference type="InterPro" id="IPR011555">
    <property type="entry name" value="ATPase_proteolipid_su_C_euk"/>
</dbReference>
<sequence length="2276" mass="252674">MALYGASTLLAMQPCDPSSAFFGFMGVTSAIVFANMGAAYGTAKSGVGISSMGVMRPDMVMRSIIPVVMAGVLGIDGLISFFVIFPLVHFVPWMKRARLRGVRKDDGTVLLRNCKTCDSGMSSQEEFRSNNGFNRIKAIPHFQMYRKIGLLRKPISRKVRWLLRKLSPAACKPKRKRRRSVKWAKRRADDRKARRKKCNLHVHQFSVAARALTAAQLQCVLRRTPLEFLRRIAVDFAITTPSSAVLWALMSSTFEEVPVPQPKSPLGSARNSVCLKERKTEAAAKPKSYADAVTGKKNEKTAGATGSRLPLALRLWEGAWPKDAVISQRKLQKQLENEETITATVALVHHKEVQTLKDLASAHGYTALVCADLEAAPTTTWLQLHVKDMVPQLRKVAVIPLAAELPAMPSIVVRQTKPITIVEAKAIRVTMRKSCLEEPSRWPKLRTTPTLCPDGHGLIRAYGWRKIIDDKGTIEGVTGFLRVTKEFADNAHDAKSGKAGVFVDYLAQQGVRVQVAWIVRLQDETDEDYYLRALKTAGDKGLAFRRGGGSYLGTLTNGKKATQWRLHGVPPGWTGDQVVTWLDSHGWTDSTIAMPPLKKLGWVIRATPPSEGWCHGIEIENGKVVTLSRYIVQRPQQQKSEAMAKAGNGFQRDPVTANPPAPAPKDGKTEKMDVDGEDKKDEKDEKNGNDPVEKRRKVDAAAAAAPTPARSQARTEAKNDIDTKRASLLTREVMATVANYPAIGVAYGLSNGETVEKVITEAKKLGATLRARATSWLRQKKKFKDSFAVDDLWTTGTQDGPIPTSYEEWLIATARPRRWIDGPGFAAAWPIQWSEPLDGSLTQQADCRGAGKSTASAAPSGNLDEADRILGPARTFSSSSSSASARTFHTCATWTHSAIAKNAALKVPTEVDKILANARNPGGSEFRWTCGECQLNLTANSRLQLSSRRTKHLQNRRGGGQRDPDSRLNGSNFVFKMSEAIPKEQREWNCLLCKGEPPHMSRFDQLIAVQAHIKAEHPKQTPWKLYNLRRKRDPVLRKGREENGAKIRKTFDPRRACGKDVYGKLGHKTVAIEPNWMEWTGSLRGRRKRRGAFISCARCFKGQASLTGAKCSGKAKFVKPQAQKFWKQLRGRGDMNPGLIATAWKTTTAALDKYYGYADPASVAFAGPHLGSHNAYISEGPRRRLSKGSVSLRTWRLNVSAATVAWQVLEDAAVENVDAIALQEVRLDAEELKAFGSRADSLGYACFATRAKSRTKDDKEHGGTVFLVSKLYKSRIATKIVNNGGQATLVWVNVTLSGSCYAAHDGERLDFLQDLNTYVYAMDSQTIFHLMGDWNDEPNESPLAAALESAGGRVQSTGAPTRWEGKRCIDYAITDAEKDLANLREESAAYSDHKLLSWESPIRGEPRERWRLKTTTSYAPPSGCDVRRWQQNVASAWPEAAFKIAFANCSEDGKVPRGSRAKGSGPAFERIPEASAKADPLDECFETRVWRNNFGRLKEPARLEADEDQTAAKSSARQVLADKLARAKKVDLARPRPYEVARIETLLESLRKDKLSTKLSKWAKKIQSSESAAYRWLDGRQGPPIHNIFDEEGKSATQDIGEVLKVLVTHWRKVWRRSGPDLGNLHQLLEKVLGPKRKQQKWAHVSATELAKEATKQAGAAASVDGWSGDEVVSFSIEMWEAIAAMFRDCERLGLAPEDLANARQAHIPKEGKDVRETDGALHAAAMRPITVLSALWTSGGEPAACDDKFIATFDYSLAFDFTSPKLAAEIFEWLGMPIGTASLILSVWESQRRVLQYAGEANTNPEEVKTSLPQGDPWSLIAMAVVLLLPLLDLRRGPETSDIMLYVDDRAWASTAASDCMNFGRKWKDWSSRLGLKENEAKEKYYHQNYAFALDEFAKVGAPPKTISGAPALLGVELAPEAGRPFTDKENKKLDRAALWARKARSLPLPAFRRLRIAAAKAVPKAAYGWLCEAPAEQIFAKVEDAIARAGPNPAMGDRDLKMLFRGHSASPYFMAGQQVLMAAWRRAKRSKALPGTWREVGWVLTLRTFLQKIGCLEVAAWRWTTRLGCIIDLDPSSGDFDQTSGAVGHNTREAWRLTHFERWLARSDARIDSRQCQAIIYNEQRCTLTRKLVANDSHRFAVVTGASVSPQKFEVKLSRKDRRNGREPNTILCPWCKEARGADWEHMVWKCNASWKPPELAPPTDLLQRRLGWASTARAHSYNFAVLDWMAEVRQRILEERYEHMSSAPKVKGTGRLPRSLLAGVRRLAATKKL</sequence>
<dbReference type="Gene3D" id="1.20.120.610">
    <property type="entry name" value="lithium bound rotor ring of v- atpase"/>
    <property type="match status" value="1"/>
</dbReference>
<feature type="compositionally biased region" description="Basic and acidic residues" evidence="9">
    <location>
        <begin position="665"/>
        <end position="699"/>
    </location>
</feature>
<evidence type="ECO:0000256" key="4">
    <source>
        <dbReference type="ARBA" id="ARBA00022692"/>
    </source>
</evidence>
<keyword evidence="8 10" id="KW-0472">Membrane</keyword>
<keyword evidence="3" id="KW-0813">Transport</keyword>